<protein>
    <recommendedName>
        <fullName evidence="2">DUF2336 domain-containing protein</fullName>
    </recommendedName>
</protein>
<dbReference type="AlphaFoldDB" id="A0A3B0SB32"/>
<dbReference type="InterPro" id="IPR019285">
    <property type="entry name" value="DUF2336"/>
</dbReference>
<dbReference type="EMBL" id="UOEH01000395">
    <property type="protein sequence ID" value="VAW03445.1"/>
    <property type="molecule type" value="Genomic_DNA"/>
</dbReference>
<evidence type="ECO:0000313" key="1">
    <source>
        <dbReference type="EMBL" id="VAW03445.1"/>
    </source>
</evidence>
<evidence type="ECO:0008006" key="2">
    <source>
        <dbReference type="Google" id="ProtNLM"/>
    </source>
</evidence>
<accession>A0A3B0SB32</accession>
<proteinExistence type="predicted"/>
<dbReference type="Pfam" id="PF10098">
    <property type="entry name" value="DUF2336"/>
    <property type="match status" value="1"/>
</dbReference>
<name>A0A3B0SB32_9ZZZZ</name>
<gene>
    <name evidence="1" type="ORF">MNBD_ALPHA05-323</name>
</gene>
<reference evidence="1" key="1">
    <citation type="submission" date="2018-06" db="EMBL/GenBank/DDBJ databases">
        <authorList>
            <person name="Zhirakovskaya E."/>
        </authorList>
    </citation>
    <scope>NUCLEOTIDE SEQUENCE</scope>
</reference>
<sequence>MADFDLAGDGEPTPDAETLLTPITKIGPTPRAQLVRKLSDIVVLPTGRISSNERALVADILLQVVDSVGVGLRKEIAMRIARVAECPPALIQALLIDEPEVAEKIIVGAQTIPEALLIEAAREGGRAHRLMIAKRIDLTTAVADALLRKGEPDVCIAILKRDECRLSPNAINTLVALSATRKDLQPLLLRRSELEPAHGFMMFWWVDAERRRRILARFSLDRRIIQDVLADLYPKVFRTKNEPDSLVRDILILAERRHRPRGIDGERVGMDMVLRTLAAAQKYPAQEIIDAVAMVAGISRELAARILRDQGGEPYAVMCKSLGIPRDDFFALFETEDGEDAQAAEKAEYLLAIFDTMARDFSRAVLRYWDWDSNPRIALITRLLGLEQGLGIEQAADLKQKLGLTEDFVD</sequence>
<organism evidence="1">
    <name type="scientific">hydrothermal vent metagenome</name>
    <dbReference type="NCBI Taxonomy" id="652676"/>
    <lineage>
        <taxon>unclassified sequences</taxon>
        <taxon>metagenomes</taxon>
        <taxon>ecological metagenomes</taxon>
    </lineage>
</organism>